<reference evidence="2" key="2">
    <citation type="submission" date="2019-10" db="EMBL/GenBank/DDBJ databases">
        <authorList>
            <consortium name="NCBI Genome Project"/>
        </authorList>
    </citation>
    <scope>NUCLEOTIDE SEQUENCE</scope>
    <source>
        <strain evidence="2">NI907</strain>
    </source>
</reference>
<reference evidence="1 2" key="1">
    <citation type="journal article" date="2019" name="Mol. Biol. Evol.">
        <title>Blast fungal genomes show frequent chromosomal changes, gene gains and losses, and effector gene turnover.</title>
        <authorList>
            <person name="Gomez Luciano L.B."/>
            <person name="Jason Tsai I."/>
            <person name="Chuma I."/>
            <person name="Tosa Y."/>
            <person name="Chen Y.H."/>
            <person name="Li J.Y."/>
            <person name="Li M.Y."/>
            <person name="Jade Lu M.Y."/>
            <person name="Nakayashiki H."/>
            <person name="Li W.H."/>
        </authorList>
    </citation>
    <scope>NUCLEOTIDE SEQUENCE [LARGE SCALE GENOMIC DNA]</scope>
    <source>
        <strain evidence="1 2">NI907</strain>
    </source>
</reference>
<accession>A0A6P8APJ0</accession>
<reference evidence="2" key="3">
    <citation type="submission" date="2025-08" db="UniProtKB">
        <authorList>
            <consortium name="RefSeq"/>
        </authorList>
    </citation>
    <scope>IDENTIFICATION</scope>
    <source>
        <strain evidence="2">NI907</strain>
    </source>
</reference>
<dbReference type="Proteomes" id="UP000515153">
    <property type="component" value="Chromosome VI"/>
</dbReference>
<organism evidence="1 2">
    <name type="scientific">Pyricularia grisea</name>
    <name type="common">Crabgrass-specific blast fungus</name>
    <name type="synonym">Magnaporthe grisea</name>
    <dbReference type="NCBI Taxonomy" id="148305"/>
    <lineage>
        <taxon>Eukaryota</taxon>
        <taxon>Fungi</taxon>
        <taxon>Dikarya</taxon>
        <taxon>Ascomycota</taxon>
        <taxon>Pezizomycotina</taxon>
        <taxon>Sordariomycetes</taxon>
        <taxon>Sordariomycetidae</taxon>
        <taxon>Magnaporthales</taxon>
        <taxon>Pyriculariaceae</taxon>
        <taxon>Pyricularia</taxon>
    </lineage>
</organism>
<sequence>MEAQALLIAQKDFDIEQPCSVPAAQPILPQTSKSALTSPPWNLAIGRVLSFRATLGALPGKSLAPDTCGSYPAL</sequence>
<dbReference type="RefSeq" id="XP_030976817.1">
    <property type="nucleotide sequence ID" value="XM_031131189.1"/>
</dbReference>
<gene>
    <name evidence="2" type="ORF">PgNI_11217</name>
</gene>
<dbReference type="KEGG" id="pgri:PgNI_11217"/>
<evidence type="ECO:0000313" key="1">
    <source>
        <dbReference type="Proteomes" id="UP000515153"/>
    </source>
</evidence>
<name>A0A6P8APJ0_PYRGI</name>
<keyword evidence="1" id="KW-1185">Reference proteome</keyword>
<evidence type="ECO:0000313" key="2">
    <source>
        <dbReference type="RefSeq" id="XP_030976817.1"/>
    </source>
</evidence>
<dbReference type="GeneID" id="41966094"/>
<protein>
    <submittedName>
        <fullName evidence="2">Uncharacterized protein</fullName>
    </submittedName>
</protein>
<proteinExistence type="predicted"/>
<dbReference type="AlphaFoldDB" id="A0A6P8APJ0"/>